<organism evidence="1 2">
    <name type="scientific">Candidatus Woesebacteria bacterium RIFCSPHIGHO2_01_FULL_40_22</name>
    <dbReference type="NCBI Taxonomy" id="1802499"/>
    <lineage>
        <taxon>Bacteria</taxon>
        <taxon>Candidatus Woeseibacteriota</taxon>
    </lineage>
</organism>
<dbReference type="EMBL" id="MGGL01000004">
    <property type="protein sequence ID" value="OGM27393.1"/>
    <property type="molecule type" value="Genomic_DNA"/>
</dbReference>
<gene>
    <name evidence="1" type="ORF">A2628_01150</name>
</gene>
<name>A0A1F7YJC6_9BACT</name>
<reference evidence="1 2" key="1">
    <citation type="journal article" date="2016" name="Nat. Commun.">
        <title>Thousands of microbial genomes shed light on interconnected biogeochemical processes in an aquifer system.</title>
        <authorList>
            <person name="Anantharaman K."/>
            <person name="Brown C.T."/>
            <person name="Hug L.A."/>
            <person name="Sharon I."/>
            <person name="Castelle C.J."/>
            <person name="Probst A.J."/>
            <person name="Thomas B.C."/>
            <person name="Singh A."/>
            <person name="Wilkins M.J."/>
            <person name="Karaoz U."/>
            <person name="Brodie E.L."/>
            <person name="Williams K.H."/>
            <person name="Hubbard S.S."/>
            <person name="Banfield J.F."/>
        </authorList>
    </citation>
    <scope>NUCLEOTIDE SEQUENCE [LARGE SCALE GENOMIC DNA]</scope>
</reference>
<dbReference type="AlphaFoldDB" id="A0A1F7YJC6"/>
<evidence type="ECO:0000313" key="2">
    <source>
        <dbReference type="Proteomes" id="UP000179221"/>
    </source>
</evidence>
<evidence type="ECO:0000313" key="1">
    <source>
        <dbReference type="EMBL" id="OGM27393.1"/>
    </source>
</evidence>
<accession>A0A1F7YJC6</accession>
<sequence>MPILSIIHHDRECLGGGHPITETVSSTIPKTENYEVYEKANERLLEILAKINKQPQERER</sequence>
<comment type="caution">
    <text evidence="1">The sequence shown here is derived from an EMBL/GenBank/DDBJ whole genome shotgun (WGS) entry which is preliminary data.</text>
</comment>
<protein>
    <submittedName>
        <fullName evidence="1">Uncharacterized protein</fullName>
    </submittedName>
</protein>
<proteinExistence type="predicted"/>
<dbReference type="Proteomes" id="UP000179221">
    <property type="component" value="Unassembled WGS sequence"/>
</dbReference>